<comment type="caution">
    <text evidence="13">The sequence shown here is derived from an EMBL/GenBank/DDBJ whole genome shotgun (WGS) entry which is preliminary data.</text>
</comment>
<evidence type="ECO:0000256" key="3">
    <source>
        <dbReference type="ARBA" id="ARBA00022448"/>
    </source>
</evidence>
<dbReference type="Proteomes" id="UP000605846">
    <property type="component" value="Unassembled WGS sequence"/>
</dbReference>
<evidence type="ECO:0000313" key="14">
    <source>
        <dbReference type="Proteomes" id="UP000605846"/>
    </source>
</evidence>
<protein>
    <submittedName>
        <fullName evidence="13">Uncharacterized protein</fullName>
    </submittedName>
</protein>
<evidence type="ECO:0000256" key="10">
    <source>
        <dbReference type="ARBA" id="ARBA00023136"/>
    </source>
</evidence>
<dbReference type="GO" id="GO:0016020">
    <property type="term" value="C:membrane"/>
    <property type="evidence" value="ECO:0007669"/>
    <property type="project" value="InterPro"/>
</dbReference>
<evidence type="ECO:0000256" key="1">
    <source>
        <dbReference type="ARBA" id="ARBA00004127"/>
    </source>
</evidence>
<dbReference type="AlphaFoldDB" id="A0A8H7BT69"/>
<evidence type="ECO:0000256" key="6">
    <source>
        <dbReference type="ARBA" id="ARBA00022826"/>
    </source>
</evidence>
<evidence type="ECO:0000256" key="4">
    <source>
        <dbReference type="ARBA" id="ARBA00022538"/>
    </source>
</evidence>
<evidence type="ECO:0000313" key="13">
    <source>
        <dbReference type="EMBL" id="KAF7732036.1"/>
    </source>
</evidence>
<evidence type="ECO:0000256" key="8">
    <source>
        <dbReference type="ARBA" id="ARBA00022989"/>
    </source>
</evidence>
<dbReference type="GO" id="GO:0012505">
    <property type="term" value="C:endomembrane system"/>
    <property type="evidence" value="ECO:0007669"/>
    <property type="project" value="UniProtKB-SubCell"/>
</dbReference>
<keyword evidence="9" id="KW-0406">Ion transport</keyword>
<dbReference type="InterPro" id="IPR007866">
    <property type="entry name" value="TRIC_channel"/>
</dbReference>
<dbReference type="GO" id="GO:0042802">
    <property type="term" value="F:identical protein binding"/>
    <property type="evidence" value="ECO:0007669"/>
    <property type="project" value="InterPro"/>
</dbReference>
<dbReference type="GO" id="GO:0005267">
    <property type="term" value="F:potassium channel activity"/>
    <property type="evidence" value="ECO:0007669"/>
    <property type="project" value="UniProtKB-KW"/>
</dbReference>
<dbReference type="EMBL" id="JABAYA010000005">
    <property type="protein sequence ID" value="KAF7732036.1"/>
    <property type="molecule type" value="Genomic_DNA"/>
</dbReference>
<keyword evidence="4" id="KW-0633">Potassium transport</keyword>
<evidence type="ECO:0000256" key="7">
    <source>
        <dbReference type="ARBA" id="ARBA00022958"/>
    </source>
</evidence>
<keyword evidence="7" id="KW-0630">Potassium</keyword>
<feature type="transmembrane region" description="Helical" evidence="12">
    <location>
        <begin position="20"/>
        <end position="44"/>
    </location>
</feature>
<dbReference type="OrthoDB" id="206005at2759"/>
<feature type="transmembrane region" description="Helical" evidence="12">
    <location>
        <begin position="56"/>
        <end position="78"/>
    </location>
</feature>
<keyword evidence="11" id="KW-0407">Ion channel</keyword>
<proteinExistence type="inferred from homology"/>
<reference evidence="13" key="1">
    <citation type="submission" date="2020-01" db="EMBL/GenBank/DDBJ databases">
        <title>Genome Sequencing of Three Apophysomyces-Like Fungal Strains Confirms a Novel Fungal Genus in the Mucoromycota with divergent Burkholderia-like Endosymbiotic Bacteria.</title>
        <authorList>
            <person name="Stajich J.E."/>
            <person name="Macias A.M."/>
            <person name="Carter-House D."/>
            <person name="Lovett B."/>
            <person name="Kasson L.R."/>
            <person name="Berry K."/>
            <person name="Grigoriev I."/>
            <person name="Chang Y."/>
            <person name="Spatafora J."/>
            <person name="Kasson M.T."/>
        </authorList>
    </citation>
    <scope>NUCLEOTIDE SEQUENCE</scope>
    <source>
        <strain evidence="13">NRRL A-21654</strain>
    </source>
</reference>
<gene>
    <name evidence="13" type="ORF">EC973_007141</name>
</gene>
<keyword evidence="8 12" id="KW-1133">Transmembrane helix</keyword>
<accession>A0A8H7BT69</accession>
<evidence type="ECO:0000256" key="5">
    <source>
        <dbReference type="ARBA" id="ARBA00022692"/>
    </source>
</evidence>
<evidence type="ECO:0000256" key="12">
    <source>
        <dbReference type="SAM" id="Phobius"/>
    </source>
</evidence>
<sequence length="266" mass="29213">MSTLNGQLVNIISEMLSLSVTLPVLGITLPVLDIMHAILITYTYRTGLRENHAHIGWYQGFLATVVMASGGGSTVAILRGEPLGILKNNHFFGLYGLTYWLMFSNPYVYQFFQFLFSVPLIEQLFTAADGIRRNHSIAVTGVEGVSLNPALGADKWMAKIVCGAIAGCGGGLWVDAFRLTSQTWTFSTPRLLHTASIDMKASLVASVFYVAVSHKEFCEWIGLPLFDAPSAQAWSAVILCSSMIYRTYATKTKQPAETAEEEKKDQ</sequence>
<comment type="subcellular location">
    <subcellularLocation>
        <location evidence="1">Endomembrane system</location>
        <topology evidence="1">Multi-pass membrane protein</topology>
    </subcellularLocation>
</comment>
<evidence type="ECO:0000256" key="2">
    <source>
        <dbReference type="ARBA" id="ARBA00005766"/>
    </source>
</evidence>
<keyword evidence="6" id="KW-0631">Potassium channel</keyword>
<keyword evidence="3" id="KW-0813">Transport</keyword>
<comment type="similarity">
    <text evidence="2">Belongs to the TMEM38 family.</text>
</comment>
<name>A0A8H7BT69_9FUNG</name>
<evidence type="ECO:0000256" key="11">
    <source>
        <dbReference type="ARBA" id="ARBA00023303"/>
    </source>
</evidence>
<keyword evidence="5 12" id="KW-0812">Transmembrane</keyword>
<keyword evidence="10 12" id="KW-0472">Membrane</keyword>
<evidence type="ECO:0000256" key="9">
    <source>
        <dbReference type="ARBA" id="ARBA00023065"/>
    </source>
</evidence>
<dbReference type="Pfam" id="PF05197">
    <property type="entry name" value="TRIC"/>
    <property type="match status" value="1"/>
</dbReference>
<organism evidence="13 14">
    <name type="scientific">Apophysomyces ossiformis</name>
    <dbReference type="NCBI Taxonomy" id="679940"/>
    <lineage>
        <taxon>Eukaryota</taxon>
        <taxon>Fungi</taxon>
        <taxon>Fungi incertae sedis</taxon>
        <taxon>Mucoromycota</taxon>
        <taxon>Mucoromycotina</taxon>
        <taxon>Mucoromycetes</taxon>
        <taxon>Mucorales</taxon>
        <taxon>Mucorineae</taxon>
        <taxon>Mucoraceae</taxon>
        <taxon>Apophysomyces</taxon>
    </lineage>
</organism>
<keyword evidence="14" id="KW-1185">Reference proteome</keyword>